<dbReference type="InterPro" id="IPR050086">
    <property type="entry name" value="MetN_ABC_transporter-like"/>
</dbReference>
<dbReference type="GO" id="GO:0016887">
    <property type="term" value="F:ATP hydrolysis activity"/>
    <property type="evidence" value="ECO:0007669"/>
    <property type="project" value="InterPro"/>
</dbReference>
<name>A0A5C4TJ22_FRUSA</name>
<dbReference type="Pfam" id="PF00005">
    <property type="entry name" value="ABC_tran"/>
    <property type="match status" value="1"/>
</dbReference>
<dbReference type="InterPro" id="IPR003439">
    <property type="entry name" value="ABC_transporter-like_ATP-bd"/>
</dbReference>
<evidence type="ECO:0000256" key="1">
    <source>
        <dbReference type="ARBA" id="ARBA00022448"/>
    </source>
</evidence>
<dbReference type="SUPFAM" id="SSF52540">
    <property type="entry name" value="P-loop containing nucleoside triphosphate hydrolases"/>
    <property type="match status" value="1"/>
</dbReference>
<evidence type="ECO:0000313" key="10">
    <source>
        <dbReference type="Proteomes" id="UP000313312"/>
    </source>
</evidence>
<dbReference type="Proteomes" id="UP000313312">
    <property type="component" value="Unassembled WGS sequence"/>
</dbReference>
<dbReference type="InterPro" id="IPR003593">
    <property type="entry name" value="AAA+_ATPase"/>
</dbReference>
<dbReference type="PROSITE" id="PS50893">
    <property type="entry name" value="ABC_TRANSPORTER_2"/>
    <property type="match status" value="1"/>
</dbReference>
<dbReference type="NCBIfam" id="TIGR02315">
    <property type="entry name" value="ABC_phnC"/>
    <property type="match status" value="1"/>
</dbReference>
<keyword evidence="1" id="KW-0813">Transport</keyword>
<proteinExistence type="predicted"/>
<organism evidence="9 10">
    <name type="scientific">Fructilactobacillus sanfranciscensis</name>
    <name type="common">Lactobacillus sanfranciscensis</name>
    <dbReference type="NCBI Taxonomy" id="1625"/>
    <lineage>
        <taxon>Bacteria</taxon>
        <taxon>Bacillati</taxon>
        <taxon>Bacillota</taxon>
        <taxon>Bacilli</taxon>
        <taxon>Lactobacillales</taxon>
        <taxon>Lactobacillaceae</taxon>
        <taxon>Fructilactobacillus</taxon>
    </lineage>
</organism>
<evidence type="ECO:0000313" key="9">
    <source>
        <dbReference type="EMBL" id="TNK90167.1"/>
    </source>
</evidence>
<dbReference type="CDD" id="cd03256">
    <property type="entry name" value="ABC_PhnC_transporter"/>
    <property type="match status" value="1"/>
</dbReference>
<dbReference type="SMART" id="SM00382">
    <property type="entry name" value="AAA"/>
    <property type="match status" value="1"/>
</dbReference>
<dbReference type="PANTHER" id="PTHR43166:SF6">
    <property type="entry name" value="PHOSPHONATES IMPORT ATP-BINDING PROTEIN PHNC"/>
    <property type="match status" value="1"/>
</dbReference>
<dbReference type="InterPro" id="IPR012693">
    <property type="entry name" value="ABC_transpr_PhnC"/>
</dbReference>
<keyword evidence="3" id="KW-0547">Nucleotide-binding</keyword>
<evidence type="ECO:0000256" key="7">
    <source>
        <dbReference type="ARBA" id="ARBA00023136"/>
    </source>
</evidence>
<comment type="caution">
    <text evidence="9">The sequence shown here is derived from an EMBL/GenBank/DDBJ whole genome shotgun (WGS) entry which is preliminary data.</text>
</comment>
<dbReference type="GO" id="GO:0015416">
    <property type="term" value="F:ABC-type phosphonate transporter activity"/>
    <property type="evidence" value="ECO:0007669"/>
    <property type="project" value="InterPro"/>
</dbReference>
<dbReference type="GO" id="GO:0005524">
    <property type="term" value="F:ATP binding"/>
    <property type="evidence" value="ECO:0007669"/>
    <property type="project" value="UniProtKB-KW"/>
</dbReference>
<dbReference type="InterPro" id="IPR027417">
    <property type="entry name" value="P-loop_NTPase"/>
</dbReference>
<evidence type="ECO:0000256" key="6">
    <source>
        <dbReference type="ARBA" id="ARBA00022967"/>
    </source>
</evidence>
<keyword evidence="6" id="KW-1278">Translocase</keyword>
<dbReference type="InterPro" id="IPR017871">
    <property type="entry name" value="ABC_transporter-like_CS"/>
</dbReference>
<sequence length="253" mass="28422">MENQIVLEFKHVNKTYQSGVKGLEDINFKVNRGEFVAVVGLSGAGKSTMLNSINKMIDITDGEVLVDGVDISKLKGKALRQMRRKIGMIFQNFNLVERTTVQKNVLAGRSGYYPTWKTMLGLYSKADKQKAVEELDKVNMVKKLYRRADELSGGQKQRVAIARTLMQDPTLVLADEPVASLDPKTSKGVMDDLYHLKKYENITVLVNIHSVELALQYADRIIGLRDGKLVYNKPIAEANEADLKQIYENGVEQ</sequence>
<keyword evidence="2" id="KW-1003">Cell membrane</keyword>
<keyword evidence="7" id="KW-0472">Membrane</keyword>
<reference evidence="9 10" key="1">
    <citation type="submission" date="2018-05" db="EMBL/GenBank/DDBJ databases">
        <title>Lactobacillus sanfranciscensis Ah4 draft denome sequence.</title>
        <authorList>
            <person name="Zhang G."/>
        </authorList>
    </citation>
    <scope>NUCLEOTIDE SEQUENCE [LARGE SCALE GENOMIC DNA]</scope>
    <source>
        <strain evidence="9 10">Ah4</strain>
    </source>
</reference>
<dbReference type="AlphaFoldDB" id="A0A5C4TJ22"/>
<gene>
    <name evidence="9" type="primary">phnC</name>
    <name evidence="9" type="ORF">DID87_05075</name>
</gene>
<evidence type="ECO:0000256" key="3">
    <source>
        <dbReference type="ARBA" id="ARBA00022741"/>
    </source>
</evidence>
<evidence type="ECO:0000256" key="4">
    <source>
        <dbReference type="ARBA" id="ARBA00022840"/>
    </source>
</evidence>
<dbReference type="PANTHER" id="PTHR43166">
    <property type="entry name" value="AMINO ACID IMPORT ATP-BINDING PROTEIN"/>
    <property type="match status" value="1"/>
</dbReference>
<feature type="domain" description="ABC transporter" evidence="8">
    <location>
        <begin position="7"/>
        <end position="251"/>
    </location>
</feature>
<accession>A0A5C4TJ22</accession>
<keyword evidence="4 9" id="KW-0067">ATP-binding</keyword>
<evidence type="ECO:0000256" key="5">
    <source>
        <dbReference type="ARBA" id="ARBA00022885"/>
    </source>
</evidence>
<protein>
    <submittedName>
        <fullName evidence="9">Phosphonate ABC transporter ATP-binding protein</fullName>
    </submittedName>
</protein>
<dbReference type="Gene3D" id="3.40.50.300">
    <property type="entry name" value="P-loop containing nucleotide triphosphate hydrolases"/>
    <property type="match status" value="1"/>
</dbReference>
<evidence type="ECO:0000256" key="2">
    <source>
        <dbReference type="ARBA" id="ARBA00022475"/>
    </source>
</evidence>
<evidence type="ECO:0000259" key="8">
    <source>
        <dbReference type="PROSITE" id="PS50893"/>
    </source>
</evidence>
<dbReference type="PROSITE" id="PS00211">
    <property type="entry name" value="ABC_TRANSPORTER_1"/>
    <property type="match status" value="1"/>
</dbReference>
<dbReference type="EMBL" id="QFCR01000015">
    <property type="protein sequence ID" value="TNK90167.1"/>
    <property type="molecule type" value="Genomic_DNA"/>
</dbReference>
<keyword evidence="5" id="KW-0918">Phosphonate transport</keyword>
<dbReference type="RefSeq" id="WP_056958313.1">
    <property type="nucleotide sequence ID" value="NZ_BAAAXT010000003.1"/>
</dbReference>
<dbReference type="GO" id="GO:0016020">
    <property type="term" value="C:membrane"/>
    <property type="evidence" value="ECO:0007669"/>
    <property type="project" value="InterPro"/>
</dbReference>